<keyword evidence="6" id="KW-1185">Reference proteome</keyword>
<dbReference type="InterPro" id="IPR027417">
    <property type="entry name" value="P-loop_NTPase"/>
</dbReference>
<dbReference type="Gene3D" id="1.10.8.60">
    <property type="match status" value="1"/>
</dbReference>
<name>A0AAD9Q7S9_ACRCE</name>
<evidence type="ECO:0000256" key="3">
    <source>
        <dbReference type="ARBA" id="ARBA00022840"/>
    </source>
</evidence>
<sequence>MNAQFELDPGRVYSDFRRVIDDHSEVAKPKYVHGQEDNESQRNVFSNAEEATTFWRTLWEAQGAGNVKAEWLDEKDQDGSSLKAALLSGSPGVGKTTTATLVCEELGFTYIEMNASDTRSKKTLEEHIAQSLSNKTMDGMKADPMKHVLIMDEVDGMAGNEDRGGMQELILLIKNSKIPIICMCNDRNSQKIRSLANYCFDLRFQRPRVEQIKGAMMSIAFKEGLKIPPQAMEQIIIGANQDVRQVLYNMSMWTAKEKSLSYDQAKADAANAQKDIKIGPFDAVRKLLSGAESSKMNLNEKSDLFFCDYSIMPLFVQENYLMVEPGGGR</sequence>
<organism evidence="5 6">
    <name type="scientific">Acropora cervicornis</name>
    <name type="common">Staghorn coral</name>
    <dbReference type="NCBI Taxonomy" id="6130"/>
    <lineage>
        <taxon>Eukaryota</taxon>
        <taxon>Metazoa</taxon>
        <taxon>Cnidaria</taxon>
        <taxon>Anthozoa</taxon>
        <taxon>Hexacorallia</taxon>
        <taxon>Scleractinia</taxon>
        <taxon>Astrocoeniina</taxon>
        <taxon>Acroporidae</taxon>
        <taxon>Acropora</taxon>
    </lineage>
</organism>
<feature type="domain" description="AAA+ ATPase" evidence="4">
    <location>
        <begin position="81"/>
        <end position="210"/>
    </location>
</feature>
<dbReference type="AlphaFoldDB" id="A0AAD9Q7S9"/>
<dbReference type="Gene3D" id="3.40.50.300">
    <property type="entry name" value="P-loop containing nucleotide triphosphate hydrolases"/>
    <property type="match status" value="1"/>
</dbReference>
<accession>A0AAD9Q7S9</accession>
<dbReference type="InterPro" id="IPR008921">
    <property type="entry name" value="DNA_pol3_clamp-load_cplx_C"/>
</dbReference>
<dbReference type="GO" id="GO:0003677">
    <property type="term" value="F:DNA binding"/>
    <property type="evidence" value="ECO:0007669"/>
    <property type="project" value="InterPro"/>
</dbReference>
<dbReference type="GO" id="GO:0005634">
    <property type="term" value="C:nucleus"/>
    <property type="evidence" value="ECO:0007669"/>
    <property type="project" value="TreeGrafter"/>
</dbReference>
<dbReference type="SMART" id="SM00382">
    <property type="entry name" value="AAA"/>
    <property type="match status" value="1"/>
</dbReference>
<dbReference type="Pfam" id="PF25361">
    <property type="entry name" value="AAA_lid_RFC1"/>
    <property type="match status" value="1"/>
</dbReference>
<evidence type="ECO:0000313" key="5">
    <source>
        <dbReference type="EMBL" id="KAK2556328.1"/>
    </source>
</evidence>
<dbReference type="PANTHER" id="PTHR23389">
    <property type="entry name" value="CHROMOSOME TRANSMISSION FIDELITY FACTOR 18"/>
    <property type="match status" value="1"/>
</dbReference>
<dbReference type="InterPro" id="IPR003959">
    <property type="entry name" value="ATPase_AAA_core"/>
</dbReference>
<keyword evidence="1" id="KW-0235">DNA replication</keyword>
<dbReference type="Proteomes" id="UP001249851">
    <property type="component" value="Unassembled WGS sequence"/>
</dbReference>
<comment type="caution">
    <text evidence="5">The sequence shown here is derived from an EMBL/GenBank/DDBJ whole genome shotgun (WGS) entry which is preliminary data.</text>
</comment>
<evidence type="ECO:0000259" key="4">
    <source>
        <dbReference type="SMART" id="SM00382"/>
    </source>
</evidence>
<protein>
    <submittedName>
        <fullName evidence="5">Replication factor C subunit 1</fullName>
    </submittedName>
</protein>
<dbReference type="Gene3D" id="1.20.272.10">
    <property type="match status" value="1"/>
</dbReference>
<dbReference type="GO" id="GO:0005524">
    <property type="term" value="F:ATP binding"/>
    <property type="evidence" value="ECO:0007669"/>
    <property type="project" value="UniProtKB-KW"/>
</dbReference>
<dbReference type="GO" id="GO:0016887">
    <property type="term" value="F:ATP hydrolysis activity"/>
    <property type="evidence" value="ECO:0007669"/>
    <property type="project" value="InterPro"/>
</dbReference>
<dbReference type="PANTHER" id="PTHR23389:SF6">
    <property type="entry name" value="REPLICATION FACTOR C SUBUNIT 1"/>
    <property type="match status" value="1"/>
</dbReference>
<dbReference type="SUPFAM" id="SSF48019">
    <property type="entry name" value="post-AAA+ oligomerization domain-like"/>
    <property type="match status" value="1"/>
</dbReference>
<dbReference type="Pfam" id="PF00004">
    <property type="entry name" value="AAA"/>
    <property type="match status" value="1"/>
</dbReference>
<evidence type="ECO:0000256" key="1">
    <source>
        <dbReference type="ARBA" id="ARBA00022705"/>
    </source>
</evidence>
<keyword evidence="3" id="KW-0067">ATP-binding</keyword>
<dbReference type="CDD" id="cd00009">
    <property type="entry name" value="AAA"/>
    <property type="match status" value="1"/>
</dbReference>
<reference evidence="5" key="1">
    <citation type="journal article" date="2023" name="G3 (Bethesda)">
        <title>Whole genome assembly and annotation of the endangered Caribbean coral Acropora cervicornis.</title>
        <authorList>
            <person name="Selwyn J.D."/>
            <person name="Vollmer S.V."/>
        </authorList>
    </citation>
    <scope>NUCLEOTIDE SEQUENCE</scope>
    <source>
        <strain evidence="5">K2</strain>
    </source>
</reference>
<gene>
    <name evidence="5" type="ORF">P5673_021550</name>
</gene>
<evidence type="ECO:0000256" key="2">
    <source>
        <dbReference type="ARBA" id="ARBA00022741"/>
    </source>
</evidence>
<evidence type="ECO:0000313" key="6">
    <source>
        <dbReference type="Proteomes" id="UP001249851"/>
    </source>
</evidence>
<proteinExistence type="predicted"/>
<dbReference type="SUPFAM" id="SSF52540">
    <property type="entry name" value="P-loop containing nucleoside triphosphate hydrolases"/>
    <property type="match status" value="1"/>
</dbReference>
<reference evidence="5" key="2">
    <citation type="journal article" date="2023" name="Science">
        <title>Genomic signatures of disease resistance in endangered staghorn corals.</title>
        <authorList>
            <person name="Vollmer S.V."/>
            <person name="Selwyn J.D."/>
            <person name="Despard B.A."/>
            <person name="Roesel C.L."/>
        </authorList>
    </citation>
    <scope>NUCLEOTIDE SEQUENCE</scope>
    <source>
        <strain evidence="5">K2</strain>
    </source>
</reference>
<dbReference type="CDD" id="cd18140">
    <property type="entry name" value="HLD_clamp_RFC"/>
    <property type="match status" value="1"/>
</dbReference>
<keyword evidence="2" id="KW-0547">Nucleotide-binding</keyword>
<dbReference type="FunFam" id="3.40.50.300:FF:000395">
    <property type="entry name" value="Replication factor C subunit 1"/>
    <property type="match status" value="1"/>
</dbReference>
<dbReference type="EMBL" id="JARQWQ010000056">
    <property type="protein sequence ID" value="KAK2556328.1"/>
    <property type="molecule type" value="Genomic_DNA"/>
</dbReference>
<dbReference type="InterPro" id="IPR047854">
    <property type="entry name" value="RFC_lid"/>
</dbReference>
<dbReference type="GO" id="GO:0006260">
    <property type="term" value="P:DNA replication"/>
    <property type="evidence" value="ECO:0007669"/>
    <property type="project" value="UniProtKB-KW"/>
</dbReference>
<dbReference type="InterPro" id="IPR003593">
    <property type="entry name" value="AAA+_ATPase"/>
</dbReference>
<dbReference type="FunFam" id="1.10.8.60:FF:000021">
    <property type="entry name" value="Replication factor C subunit 1"/>
    <property type="match status" value="1"/>
</dbReference>